<dbReference type="PANTHER" id="PTHR38813">
    <property type="match status" value="1"/>
</dbReference>
<accession>A0A6N7IUB5</accession>
<evidence type="ECO:0000313" key="2">
    <source>
        <dbReference type="EMBL" id="MQL53660.1"/>
    </source>
</evidence>
<reference evidence="2 3" key="1">
    <citation type="submission" date="2019-10" db="EMBL/GenBank/DDBJ databases">
        <title>Comparative genomics of sulfur disproportionating microorganisms.</title>
        <authorList>
            <person name="Ward L.M."/>
            <person name="Bertran E."/>
            <person name="Johnston D."/>
        </authorList>
    </citation>
    <scope>NUCLEOTIDE SEQUENCE [LARGE SCALE GENOMIC DNA]</scope>
    <source>
        <strain evidence="2 3">DSM 14055</strain>
    </source>
</reference>
<keyword evidence="1" id="KW-1277">Toxin-antitoxin system</keyword>
<dbReference type="AlphaFoldDB" id="A0A6N7IUB5"/>
<comment type="caution">
    <text evidence="2">The sequence shown here is derived from an EMBL/GenBank/DDBJ whole genome shotgun (WGS) entry which is preliminary data.</text>
</comment>
<keyword evidence="3" id="KW-1185">Reference proteome</keyword>
<dbReference type="Pfam" id="PF05016">
    <property type="entry name" value="ParE_toxin"/>
    <property type="match status" value="1"/>
</dbReference>
<protein>
    <submittedName>
        <fullName evidence="2">Type II toxin-antitoxin system RelE/ParE family toxin</fullName>
    </submittedName>
</protein>
<evidence type="ECO:0000256" key="1">
    <source>
        <dbReference type="ARBA" id="ARBA00022649"/>
    </source>
</evidence>
<proteinExistence type="predicted"/>
<dbReference type="EMBL" id="WHYR01000059">
    <property type="protein sequence ID" value="MQL53660.1"/>
    <property type="molecule type" value="Genomic_DNA"/>
</dbReference>
<dbReference type="Proteomes" id="UP000441717">
    <property type="component" value="Unassembled WGS sequence"/>
</dbReference>
<sequence length="109" mass="12844">MKPGRHASRGKKTSIFPGRCVIMYDVRIHREALKSYRRLDKELQIKIDEAVEKLGLDPWRRDLDVKKLHGEYKGYYRLRIGEVRLIYTIDRENGLVYIDALAHRGGAYK</sequence>
<dbReference type="InterPro" id="IPR035093">
    <property type="entry name" value="RelE/ParE_toxin_dom_sf"/>
</dbReference>
<dbReference type="PANTHER" id="PTHR38813:SF1">
    <property type="entry name" value="TOXIN RELE1-RELATED"/>
    <property type="match status" value="1"/>
</dbReference>
<dbReference type="InterPro" id="IPR007712">
    <property type="entry name" value="RelE/ParE_toxin"/>
</dbReference>
<dbReference type="Gene3D" id="3.30.2310.20">
    <property type="entry name" value="RelE-like"/>
    <property type="match status" value="1"/>
</dbReference>
<dbReference type="OrthoDB" id="9805098at2"/>
<dbReference type="SUPFAM" id="SSF143011">
    <property type="entry name" value="RelE-like"/>
    <property type="match status" value="1"/>
</dbReference>
<organism evidence="2 3">
    <name type="scientific">Desulfofundulus thermobenzoicus</name>
    <dbReference type="NCBI Taxonomy" id="29376"/>
    <lineage>
        <taxon>Bacteria</taxon>
        <taxon>Bacillati</taxon>
        <taxon>Bacillota</taxon>
        <taxon>Clostridia</taxon>
        <taxon>Eubacteriales</taxon>
        <taxon>Peptococcaceae</taxon>
        <taxon>Desulfofundulus</taxon>
    </lineage>
</organism>
<evidence type="ECO:0000313" key="3">
    <source>
        <dbReference type="Proteomes" id="UP000441717"/>
    </source>
</evidence>
<name>A0A6N7IUB5_9FIRM</name>
<dbReference type="InterPro" id="IPR052747">
    <property type="entry name" value="TA_system_RelE_toxin"/>
</dbReference>
<gene>
    <name evidence="2" type="ORF">GFC01_15610</name>
</gene>